<dbReference type="Proteomes" id="UP000245320">
    <property type="component" value="Chromosome 6"/>
</dbReference>
<evidence type="ECO:0000256" key="4">
    <source>
        <dbReference type="ARBA" id="ARBA00022630"/>
    </source>
</evidence>
<keyword evidence="6 10" id="KW-0274">FAD</keyword>
<evidence type="ECO:0000256" key="11">
    <source>
        <dbReference type="SAM" id="MobiDB-lite"/>
    </source>
</evidence>
<dbReference type="GO" id="GO:0005829">
    <property type="term" value="C:cytosol"/>
    <property type="evidence" value="ECO:0007669"/>
    <property type="project" value="TreeGrafter"/>
</dbReference>
<feature type="region of interest" description="Disordered" evidence="11">
    <location>
        <begin position="104"/>
        <end position="162"/>
    </location>
</feature>
<dbReference type="SUPFAM" id="SSF63380">
    <property type="entry name" value="Riboflavin synthase domain-like"/>
    <property type="match status" value="1"/>
</dbReference>
<name>A0A2U4B801_TURTR</name>
<evidence type="ECO:0000256" key="3">
    <source>
        <dbReference type="ARBA" id="ARBA00022490"/>
    </source>
</evidence>
<keyword evidence="7 10" id="KW-0521">NADP</keyword>
<feature type="binding site" evidence="10">
    <location>
        <begin position="513"/>
        <end position="516"/>
    </location>
    <ligand>
        <name>FAD</name>
        <dbReference type="ChEBI" id="CHEBI:57692"/>
    </ligand>
</feature>
<dbReference type="GeneID" id="101339289"/>
<dbReference type="EC" id="1.18.1.-" evidence="10"/>
<dbReference type="GO" id="GO:0010181">
    <property type="term" value="F:FMN binding"/>
    <property type="evidence" value="ECO:0007669"/>
    <property type="project" value="UniProtKB-UniRule"/>
</dbReference>
<keyword evidence="14" id="KW-1185">Reference proteome</keyword>
<feature type="compositionally biased region" description="Pro residues" evidence="11">
    <location>
        <begin position="33"/>
        <end position="51"/>
    </location>
</feature>
<dbReference type="InterPro" id="IPR039261">
    <property type="entry name" value="FNR_nucleotide-bd"/>
</dbReference>
<sequence length="694" mass="75736">MVPPARLRRHSPRASLAPAAVAAAASERQKATPPAPALGPGMQPIPRPPPGTQHWPPADDRLVRTPCPAGRGPRASLPADAGSRKSEPIPAARASGSCLPVQFLNAGDPGAHPDAEHAASGALRQPDRHSRRCVGEAEARGPAQGAWLPGAGPGLLPRGQGEPPDNMKSFWRFIFRRNLPSTSLCQMDFAVLGLGDSSYAKFNFVAKKLHRRLLQLGGSALLPVCLGDDQHELGPDATIDPWLHDLWEKVLGPHPLPLDLGLSPPGIPWPSKFTLKFLQEVPSTCSEELCVAGTDPQGPPSELQPFLAAMVTNQRVTGPSHFQDVRLIEFDITGSGVSFVAGDVVLIQPENTASHVQQFCQALGLDPDQHFTLQPREPGVPCPARLPQPCSIQRLVSQYLDIASVPRRSFFELLACLSCHELEREKLLEFSSAQGQEELCEYCTRPRRTVLEVLCDFPHTAGAIPPDYLLDLIPLIRPRAFSIASSLLAHPSRLQILVAVVQYQTRLKEPRRGLCSNWLASLDPGQGPVRVPLWVRSGGLTFPKTPDTPVIMVGPGTGVAPFRAAIQERVAQGETGNVLFFGCRQRDQDFYWEAEWKELQTRGCLTLVTAFSREQEQKVYVQHRLRELGPLVWGLLDLRGAHFYLAGNAKYMPADVSDALTSIFQEEGGLSGPAAAAYLARLQRTLRFQTETWA</sequence>
<dbReference type="GO" id="GO:0048471">
    <property type="term" value="C:perinuclear region of cytoplasm"/>
    <property type="evidence" value="ECO:0007669"/>
    <property type="project" value="UniProtKB-SubCell"/>
</dbReference>
<dbReference type="OrthoDB" id="1856718at2759"/>
<evidence type="ECO:0000256" key="2">
    <source>
        <dbReference type="ARBA" id="ARBA00001974"/>
    </source>
</evidence>
<feature type="binding site" evidence="10">
    <location>
        <position position="693"/>
    </location>
    <ligand>
        <name>FAD</name>
        <dbReference type="ChEBI" id="CHEBI:57692"/>
    </ligand>
</feature>
<dbReference type="Pfam" id="PF00667">
    <property type="entry name" value="FAD_binding_1"/>
    <property type="match status" value="1"/>
</dbReference>
<comment type="subcellular location">
    <subcellularLocation>
        <location evidence="10">Cytoplasm</location>
        <location evidence="10">Perinuclear region</location>
    </subcellularLocation>
    <text evidence="10">Concentrated in perinuclear structure.</text>
</comment>
<evidence type="ECO:0000256" key="1">
    <source>
        <dbReference type="ARBA" id="ARBA00001917"/>
    </source>
</evidence>
<keyword evidence="5 10" id="KW-0288">FMN</keyword>
<feature type="compositionally biased region" description="Low complexity" evidence="11">
    <location>
        <begin position="14"/>
        <end position="25"/>
    </location>
</feature>
<feature type="binding site" evidence="10">
    <location>
        <position position="229"/>
    </location>
    <ligand>
        <name>FMN</name>
        <dbReference type="ChEBI" id="CHEBI:58210"/>
    </ligand>
</feature>
<protein>
    <recommendedName>
        <fullName evidence="10">NADPH-dependent diflavin oxidoreductase 1</fullName>
        <ecNumber evidence="10">1.18.1.-</ecNumber>
    </recommendedName>
    <alternativeName>
        <fullName evidence="10">NADPH-dependent FMN and FAD-containing oxidoreductase</fullName>
    </alternativeName>
</protein>
<dbReference type="SUPFAM" id="SSF52218">
    <property type="entry name" value="Flavoproteins"/>
    <property type="match status" value="1"/>
</dbReference>
<dbReference type="FunFam" id="1.20.990.10:FF:000008">
    <property type="entry name" value="NADPH-dependent diflavin oxidoreductase 1"/>
    <property type="match status" value="1"/>
</dbReference>
<dbReference type="Gene3D" id="1.20.990.10">
    <property type="entry name" value="NADPH-cytochrome p450 Reductase, Chain A, domain 3"/>
    <property type="match status" value="1"/>
</dbReference>
<evidence type="ECO:0000313" key="15">
    <source>
        <dbReference type="RefSeq" id="XP_019789286.1"/>
    </source>
</evidence>
<dbReference type="CTD" id="27158"/>
<dbReference type="PANTHER" id="PTHR19384:SF10">
    <property type="entry name" value="NADPH-DEPENDENT DIFLAVIN OXIDOREDUCTASE 1"/>
    <property type="match status" value="1"/>
</dbReference>
<feature type="binding site" evidence="10">
    <location>
        <position position="655"/>
    </location>
    <ligand>
        <name>NADP(+)</name>
        <dbReference type="ChEBI" id="CHEBI:58349"/>
    </ligand>
</feature>
<dbReference type="PANTHER" id="PTHR19384">
    <property type="entry name" value="NITRIC OXIDE SYNTHASE-RELATED"/>
    <property type="match status" value="1"/>
</dbReference>
<comment type="function">
    <text evidence="10">NADPH-dependent reductase which is a central component of the cytosolic iron-sulfur (Fe-S) protein assembly (CIA) machinery. Transfers electrons from NADPH via its FAD and FMN prosthetic groups to the [2Fe-2S] cluster of CIAPIN1, another key component of the CIA machinery. In turn, this reduced cluster provides electrons for assembly of cytosolic iron-sulfur cluster proteins. It can also reduce the [2Fe-2S] cluster of CISD1 and activate this protein implicated in Fe/S cluster repair.</text>
</comment>
<dbReference type="GO" id="GO:0050661">
    <property type="term" value="F:NADP binding"/>
    <property type="evidence" value="ECO:0007669"/>
    <property type="project" value="UniProtKB-UniRule"/>
</dbReference>
<dbReference type="InterPro" id="IPR029039">
    <property type="entry name" value="Flavoprotein-like_sf"/>
</dbReference>
<dbReference type="AlphaFoldDB" id="A0A2U4B801"/>
<feature type="region of interest" description="Disordered" evidence="11">
    <location>
        <begin position="1"/>
        <end position="92"/>
    </location>
</feature>
<keyword evidence="8 10" id="KW-0560">Oxidoreductase</keyword>
<dbReference type="GO" id="GO:0016226">
    <property type="term" value="P:iron-sulfur cluster assembly"/>
    <property type="evidence" value="ECO:0007669"/>
    <property type="project" value="UniProtKB-UniRule"/>
</dbReference>
<dbReference type="InParanoid" id="A0A2U4B801"/>
<dbReference type="PROSITE" id="PS51384">
    <property type="entry name" value="FAD_FR"/>
    <property type="match status" value="1"/>
</dbReference>
<feature type="binding site" evidence="10">
    <location>
        <position position="447"/>
    </location>
    <ligand>
        <name>FAD</name>
        <dbReference type="ChEBI" id="CHEBI:57692"/>
    </ligand>
</feature>
<reference evidence="15" key="1">
    <citation type="submission" date="2025-08" db="UniProtKB">
        <authorList>
            <consortium name="RefSeq"/>
        </authorList>
    </citation>
    <scope>IDENTIFICATION</scope>
    <source>
        <tissue evidence="15">Spleen</tissue>
    </source>
</reference>
<dbReference type="FunCoup" id="A0A2U4B801">
    <property type="interactions" value="2609"/>
</dbReference>
<comment type="similarity">
    <text evidence="10">In the C-terminal section; belongs to the flavoprotein pyridine nucleotide cytochrome reductase family.</text>
</comment>
<organism evidence="14 15">
    <name type="scientific">Tursiops truncatus</name>
    <name type="common">Atlantic bottle-nosed dolphin</name>
    <name type="synonym">Delphinus truncatus</name>
    <dbReference type="NCBI Taxonomy" id="9739"/>
    <lineage>
        <taxon>Eukaryota</taxon>
        <taxon>Metazoa</taxon>
        <taxon>Chordata</taxon>
        <taxon>Craniata</taxon>
        <taxon>Vertebrata</taxon>
        <taxon>Euteleostomi</taxon>
        <taxon>Mammalia</taxon>
        <taxon>Eutheria</taxon>
        <taxon>Laurasiatheria</taxon>
        <taxon>Artiodactyla</taxon>
        <taxon>Whippomorpha</taxon>
        <taxon>Cetacea</taxon>
        <taxon>Odontoceti</taxon>
        <taxon>Delphinidae</taxon>
        <taxon>Tursiops</taxon>
    </lineage>
</organism>
<dbReference type="FunFam" id="3.40.50.80:FF:000001">
    <property type="entry name" value="NADPH--cytochrome P450 reductase 1"/>
    <property type="match status" value="1"/>
</dbReference>
<accession>A0A2U4B801</accession>
<comment type="caution">
    <text evidence="10">Lacks conserved residue(s) required for the propagation of feature annotation.</text>
</comment>
<comment type="cofactor">
    <cofactor evidence="1 10">
        <name>FMN</name>
        <dbReference type="ChEBI" id="CHEBI:58210"/>
    </cofactor>
</comment>
<dbReference type="InterPro" id="IPR028879">
    <property type="entry name" value="NDOR1"/>
</dbReference>
<feature type="compositionally biased region" description="Basic and acidic residues" evidence="11">
    <location>
        <begin position="125"/>
        <end position="139"/>
    </location>
</feature>
<dbReference type="InterPro" id="IPR008254">
    <property type="entry name" value="Flavodoxin/NO_synth"/>
</dbReference>
<evidence type="ECO:0000256" key="5">
    <source>
        <dbReference type="ARBA" id="ARBA00022643"/>
    </source>
</evidence>
<feature type="binding site" evidence="10">
    <location>
        <position position="557"/>
    </location>
    <ligand>
        <name>NADP(+)</name>
        <dbReference type="ChEBI" id="CHEBI:58349"/>
    </ligand>
</feature>
<dbReference type="PROSITE" id="PS50902">
    <property type="entry name" value="FLAVODOXIN_LIKE"/>
    <property type="match status" value="1"/>
</dbReference>
<comment type="subunit">
    <text evidence="10">Interacts with CIAPIN1; as part of the cytosolic iron-sulfur (Fe-S) protein assembly (CIA) machinery.</text>
</comment>
<comment type="catalytic activity">
    <reaction evidence="9">
        <text>2 oxidized [2Fe-2S]-[protein] + NADPH = 2 reduced [2Fe-2S]-[protein] + NADP(+) + H(+)</text>
        <dbReference type="Rhea" id="RHEA:67716"/>
        <dbReference type="Rhea" id="RHEA-COMP:17327"/>
        <dbReference type="Rhea" id="RHEA-COMP:17328"/>
        <dbReference type="ChEBI" id="CHEBI:15378"/>
        <dbReference type="ChEBI" id="CHEBI:33737"/>
        <dbReference type="ChEBI" id="CHEBI:33738"/>
        <dbReference type="ChEBI" id="CHEBI:57783"/>
        <dbReference type="ChEBI" id="CHEBI:58349"/>
    </reaction>
    <physiologicalReaction direction="left-to-right" evidence="9">
        <dbReference type="Rhea" id="RHEA:67717"/>
    </physiologicalReaction>
</comment>
<dbReference type="HAMAP" id="MF_03178">
    <property type="entry name" value="NDOR1"/>
    <property type="match status" value="1"/>
</dbReference>
<dbReference type="Gene3D" id="2.40.30.10">
    <property type="entry name" value="Translation factors"/>
    <property type="match status" value="1"/>
</dbReference>
<feature type="compositionally biased region" description="Low complexity" evidence="11">
    <location>
        <begin position="141"/>
        <end position="161"/>
    </location>
</feature>
<proteinExistence type="inferred from homology"/>
<dbReference type="GO" id="GO:0050660">
    <property type="term" value="F:flavin adenine dinucleotide binding"/>
    <property type="evidence" value="ECO:0007669"/>
    <property type="project" value="UniProtKB-UniRule"/>
</dbReference>
<dbReference type="InterPro" id="IPR023173">
    <property type="entry name" value="NADPH_Cyt_P450_Rdtase_alpha"/>
</dbReference>
<evidence type="ECO:0000259" key="12">
    <source>
        <dbReference type="PROSITE" id="PS50902"/>
    </source>
</evidence>
<dbReference type="Pfam" id="PF00258">
    <property type="entry name" value="Flavodoxin_1"/>
    <property type="match status" value="1"/>
</dbReference>
<comment type="cofactor">
    <cofactor evidence="2 10">
        <name>FAD</name>
        <dbReference type="ChEBI" id="CHEBI:57692"/>
    </cofactor>
</comment>
<evidence type="ECO:0000256" key="9">
    <source>
        <dbReference type="ARBA" id="ARBA00052174"/>
    </source>
</evidence>
<feature type="binding site" evidence="10">
    <location>
        <begin position="612"/>
        <end position="613"/>
    </location>
    <ligand>
        <name>NADP(+)</name>
        <dbReference type="ChEBI" id="CHEBI:58349"/>
    </ligand>
</feature>
<feature type="domain" description="Flavodoxin-like" evidence="12">
    <location>
        <begin position="101"/>
        <end position="247"/>
    </location>
</feature>
<evidence type="ECO:0000256" key="7">
    <source>
        <dbReference type="ARBA" id="ARBA00022857"/>
    </source>
</evidence>
<evidence type="ECO:0000259" key="13">
    <source>
        <dbReference type="PROSITE" id="PS51384"/>
    </source>
</evidence>
<feature type="domain" description="FAD-binding FR-type" evidence="13">
    <location>
        <begin position="303"/>
        <end position="543"/>
    </location>
</feature>
<evidence type="ECO:0000256" key="6">
    <source>
        <dbReference type="ARBA" id="ARBA00022827"/>
    </source>
</evidence>
<dbReference type="InterPro" id="IPR017938">
    <property type="entry name" value="Riboflavin_synthase-like_b-brl"/>
</dbReference>
<dbReference type="GO" id="GO:0016651">
    <property type="term" value="F:oxidoreductase activity, acting on NAD(P)H"/>
    <property type="evidence" value="ECO:0007669"/>
    <property type="project" value="UniProtKB-UniRule"/>
</dbReference>
<keyword evidence="3 10" id="KW-0963">Cytoplasm</keyword>
<gene>
    <name evidence="10 15" type="primary">NDOR1</name>
</gene>
<dbReference type="Gene3D" id="3.40.50.80">
    <property type="entry name" value="Nucleotide-binding domain of ferredoxin-NADP reductase (FNR) module"/>
    <property type="match status" value="1"/>
</dbReference>
<dbReference type="InterPro" id="IPR001433">
    <property type="entry name" value="OxRdtase_FAD/NAD-bd"/>
</dbReference>
<dbReference type="InterPro" id="IPR017927">
    <property type="entry name" value="FAD-bd_FR_type"/>
</dbReference>
<comment type="similarity">
    <text evidence="10">Belongs to the NADPH-dependent diflavin oxidoreductase NDOR1 family.</text>
</comment>
<dbReference type="InterPro" id="IPR003097">
    <property type="entry name" value="CysJ-like_FAD-binding"/>
</dbReference>
<evidence type="ECO:0000313" key="14">
    <source>
        <dbReference type="Proteomes" id="UP000245320"/>
    </source>
</evidence>
<comment type="similarity">
    <text evidence="10">In the N-terminal section; belongs to the flavodoxin family.</text>
</comment>
<feature type="compositionally biased region" description="Basic residues" evidence="11">
    <location>
        <begin position="1"/>
        <end position="12"/>
    </location>
</feature>
<dbReference type="Gene3D" id="3.40.50.360">
    <property type="match status" value="1"/>
</dbReference>
<evidence type="ECO:0000256" key="10">
    <source>
        <dbReference type="HAMAP-Rule" id="MF_03178"/>
    </source>
</evidence>
<evidence type="ECO:0000256" key="8">
    <source>
        <dbReference type="ARBA" id="ARBA00023002"/>
    </source>
</evidence>
<feature type="binding site" evidence="10">
    <location>
        <begin position="479"/>
        <end position="482"/>
    </location>
    <ligand>
        <name>FAD</name>
        <dbReference type="ChEBI" id="CHEBI:57692"/>
    </ligand>
</feature>
<dbReference type="GO" id="GO:0160246">
    <property type="term" value="F:NADPH-iron-sulfur [2Fe-2S] protein oxidoreductase activity"/>
    <property type="evidence" value="ECO:0007669"/>
    <property type="project" value="InterPro"/>
</dbReference>
<feature type="binding site" evidence="10">
    <location>
        <begin position="194"/>
        <end position="203"/>
    </location>
    <ligand>
        <name>FMN</name>
        <dbReference type="ChEBI" id="CHEBI:58210"/>
    </ligand>
</feature>
<keyword evidence="4 10" id="KW-0285">Flavoprotein</keyword>
<dbReference type="SUPFAM" id="SSF52343">
    <property type="entry name" value="Ferredoxin reductase-like, C-terminal NADP-linked domain"/>
    <property type="match status" value="1"/>
</dbReference>
<feature type="binding site" evidence="10">
    <location>
        <begin position="618"/>
        <end position="622"/>
    </location>
    <ligand>
        <name>NADP(+)</name>
        <dbReference type="ChEBI" id="CHEBI:58349"/>
    </ligand>
</feature>
<dbReference type="RefSeq" id="XP_019789286.1">
    <property type="nucleotide sequence ID" value="XM_019933727.2"/>
</dbReference>
<dbReference type="Pfam" id="PF00175">
    <property type="entry name" value="NAD_binding_1"/>
    <property type="match status" value="1"/>
</dbReference>